<evidence type="ECO:0000313" key="1">
    <source>
        <dbReference type="EMBL" id="UPV78980.1"/>
    </source>
</evidence>
<proteinExistence type="predicted"/>
<keyword evidence="2" id="KW-1185">Reference proteome</keyword>
<evidence type="ECO:0000313" key="2">
    <source>
        <dbReference type="Proteomes" id="UP000830837"/>
    </source>
</evidence>
<accession>A0ACD3ZYA9</accession>
<gene>
    <name evidence="1" type="ORF">M0696_19640</name>
</gene>
<reference evidence="1" key="1">
    <citation type="submission" date="2022-04" db="EMBL/GenBank/DDBJ databases">
        <title>Complete genome of Bacillus.</title>
        <authorList>
            <person name="Kong X."/>
            <person name="Hou M."/>
        </authorList>
    </citation>
    <scope>NUCLEOTIDE SEQUENCE</scope>
    <source>
        <strain evidence="1">A78.1</strain>
    </source>
</reference>
<protein>
    <submittedName>
        <fullName evidence="1">Winged helix-turn-helix domain-containing protein</fullName>
    </submittedName>
</protein>
<dbReference type="Proteomes" id="UP000830837">
    <property type="component" value="Chromosome"/>
</dbReference>
<dbReference type="EMBL" id="CP096590">
    <property type="protein sequence ID" value="UPV78980.1"/>
    <property type="molecule type" value="Genomic_DNA"/>
</dbReference>
<name>A0ACD3ZYA9_9BACI</name>
<organism evidence="1 2">
    <name type="scientific">Bacillus rugosus</name>
    <dbReference type="NCBI Taxonomy" id="2715209"/>
    <lineage>
        <taxon>Bacteria</taxon>
        <taxon>Bacillati</taxon>
        <taxon>Bacillota</taxon>
        <taxon>Bacilli</taxon>
        <taxon>Bacillales</taxon>
        <taxon>Bacillaceae</taxon>
        <taxon>Bacillus</taxon>
    </lineage>
</organism>
<sequence length="219" mass="25367">MDVIVYTCNSYLISLFKSVIKNDEIKVIGTDNRDLIVEKVKKKENLAVILDFPHPNQEDFEFWMNILKITSIPIFVLNSNENDIEKVLLRERAVIQLVSPLTDIFQSLQLDRVNQKLPDIIYITDDVFFDLAGHCIRKRNECYHLSSTEFKILYILSINVGSALTANQLIDFVDLSGLSTLYVHIQKLREKIEEDPRNPRILTNKRGEGYKLNVAIKQK</sequence>